<evidence type="ECO:0000256" key="1">
    <source>
        <dbReference type="SAM" id="MobiDB-lite"/>
    </source>
</evidence>
<reference evidence="2 3" key="1">
    <citation type="journal article" date="2024" name="Commun. Biol.">
        <title>Comparative genomic analysis of thermophilic fungi reveals convergent evolutionary adaptations and gene losses.</title>
        <authorList>
            <person name="Steindorff A.S."/>
            <person name="Aguilar-Pontes M.V."/>
            <person name="Robinson A.J."/>
            <person name="Andreopoulos B."/>
            <person name="LaButti K."/>
            <person name="Kuo A."/>
            <person name="Mondo S."/>
            <person name="Riley R."/>
            <person name="Otillar R."/>
            <person name="Haridas S."/>
            <person name="Lipzen A."/>
            <person name="Grimwood J."/>
            <person name="Schmutz J."/>
            <person name="Clum A."/>
            <person name="Reid I.D."/>
            <person name="Moisan M.C."/>
            <person name="Butler G."/>
            <person name="Nguyen T.T.M."/>
            <person name="Dewar K."/>
            <person name="Conant G."/>
            <person name="Drula E."/>
            <person name="Henrissat B."/>
            <person name="Hansel C."/>
            <person name="Singer S."/>
            <person name="Hutchinson M.I."/>
            <person name="de Vries R.P."/>
            <person name="Natvig D.O."/>
            <person name="Powell A.J."/>
            <person name="Tsang A."/>
            <person name="Grigoriev I.V."/>
        </authorList>
    </citation>
    <scope>NUCLEOTIDE SEQUENCE [LARGE SCALE GENOMIC DNA]</scope>
    <source>
        <strain evidence="2 3">CBS 494.80</strain>
    </source>
</reference>
<dbReference type="Proteomes" id="UP001595075">
    <property type="component" value="Unassembled WGS sequence"/>
</dbReference>
<sequence length="99" mass="10488">MSYLRLAGALKSLTQKASHPNDLIYKIQLSREQQQQLKRGEVGDGKVGAVELAAPPENAGEQQADQASGNEQPSDQVEADGLGHDGKFKESAENAGKGT</sequence>
<feature type="region of interest" description="Disordered" evidence="1">
    <location>
        <begin position="36"/>
        <end position="99"/>
    </location>
</feature>
<feature type="compositionally biased region" description="Basic and acidic residues" evidence="1">
    <location>
        <begin position="81"/>
        <end position="92"/>
    </location>
</feature>
<keyword evidence="3" id="KW-1185">Reference proteome</keyword>
<evidence type="ECO:0000313" key="2">
    <source>
        <dbReference type="EMBL" id="KAL2061222.1"/>
    </source>
</evidence>
<feature type="compositionally biased region" description="Polar residues" evidence="1">
    <location>
        <begin position="60"/>
        <end position="75"/>
    </location>
</feature>
<proteinExistence type="predicted"/>
<name>A0ABR4BU97_9HELO</name>
<gene>
    <name evidence="2" type="ORF">VTL71DRAFT_7495</name>
</gene>
<protein>
    <submittedName>
        <fullName evidence="2">Uncharacterized protein</fullName>
    </submittedName>
</protein>
<accession>A0ABR4BU97</accession>
<evidence type="ECO:0000313" key="3">
    <source>
        <dbReference type="Proteomes" id="UP001595075"/>
    </source>
</evidence>
<comment type="caution">
    <text evidence="2">The sequence shown here is derived from an EMBL/GenBank/DDBJ whole genome shotgun (WGS) entry which is preliminary data.</text>
</comment>
<dbReference type="EMBL" id="JAZHXI010000019">
    <property type="protein sequence ID" value="KAL2061222.1"/>
    <property type="molecule type" value="Genomic_DNA"/>
</dbReference>
<organism evidence="2 3">
    <name type="scientific">Oculimacula yallundae</name>
    <dbReference type="NCBI Taxonomy" id="86028"/>
    <lineage>
        <taxon>Eukaryota</taxon>
        <taxon>Fungi</taxon>
        <taxon>Dikarya</taxon>
        <taxon>Ascomycota</taxon>
        <taxon>Pezizomycotina</taxon>
        <taxon>Leotiomycetes</taxon>
        <taxon>Helotiales</taxon>
        <taxon>Ploettnerulaceae</taxon>
        <taxon>Oculimacula</taxon>
    </lineage>
</organism>